<evidence type="ECO:0000256" key="3">
    <source>
        <dbReference type="ARBA" id="ARBA00022801"/>
    </source>
</evidence>
<evidence type="ECO:0000256" key="1">
    <source>
        <dbReference type="ARBA" id="ARBA00001947"/>
    </source>
</evidence>
<dbReference type="PANTHER" id="PTHR31817:SF0">
    <property type="entry name" value="CHROMOSOME UNDETERMINED SCAFFOLD_67, WHOLE GENOME SHOTGUN SEQUENCE"/>
    <property type="match status" value="1"/>
</dbReference>
<keyword evidence="3" id="KW-0378">Hydrolase</keyword>
<keyword evidence="4" id="KW-0482">Metalloprotease</keyword>
<evidence type="ECO:0000256" key="5">
    <source>
        <dbReference type="SAM" id="MobiDB-lite"/>
    </source>
</evidence>
<keyword evidence="7" id="KW-1185">Reference proteome</keyword>
<name>A0A812LB05_9DINO</name>
<evidence type="ECO:0000256" key="2">
    <source>
        <dbReference type="ARBA" id="ARBA00022670"/>
    </source>
</evidence>
<feature type="region of interest" description="Disordered" evidence="5">
    <location>
        <begin position="168"/>
        <end position="192"/>
    </location>
</feature>
<comment type="cofactor">
    <cofactor evidence="1">
        <name>Zn(2+)</name>
        <dbReference type="ChEBI" id="CHEBI:29105"/>
    </cofactor>
</comment>
<dbReference type="GO" id="GO:0008237">
    <property type="term" value="F:metallopeptidase activity"/>
    <property type="evidence" value="ECO:0007669"/>
    <property type="project" value="UniProtKB-KW"/>
</dbReference>
<dbReference type="Pfam" id="PF08014">
    <property type="entry name" value="MATCAP"/>
    <property type="match status" value="1"/>
</dbReference>
<gene>
    <name evidence="6" type="primary">Kiaa0895</name>
    <name evidence="6" type="ORF">SNAT2548_LOCUS11190</name>
</gene>
<sequence>MGFVELFAELRKHVSDLRRCWQICCRVKRGLHDTSKPGAFYMDQAYFQGAVEILMHLEEVDFGRLYGGQIALQDMDKVHFILRKEVVRLPPFLNSAEKLSRYLAHCRELMRENMIETAPEKLCKRIFVRAGLQFFKKEERSVLRTTGSATILSGLAGGRNPDLAKTEGAVVRPAPPGDDAEEGALAEKSDAPAPRRSNFVRLAELAMPRVGRTAPFEEATPAFARSVDLDCPASFHRL</sequence>
<evidence type="ECO:0000256" key="4">
    <source>
        <dbReference type="ARBA" id="ARBA00023049"/>
    </source>
</evidence>
<dbReference type="GO" id="GO:0006508">
    <property type="term" value="P:proteolysis"/>
    <property type="evidence" value="ECO:0007669"/>
    <property type="project" value="UniProtKB-KW"/>
</dbReference>
<organism evidence="6 7">
    <name type="scientific">Symbiodinium natans</name>
    <dbReference type="NCBI Taxonomy" id="878477"/>
    <lineage>
        <taxon>Eukaryota</taxon>
        <taxon>Sar</taxon>
        <taxon>Alveolata</taxon>
        <taxon>Dinophyceae</taxon>
        <taxon>Suessiales</taxon>
        <taxon>Symbiodiniaceae</taxon>
        <taxon>Symbiodinium</taxon>
    </lineage>
</organism>
<keyword evidence="2" id="KW-0645">Protease</keyword>
<protein>
    <submittedName>
        <fullName evidence="6">Kiaa0895 protein</fullName>
    </submittedName>
</protein>
<dbReference type="InterPro" id="IPR012548">
    <property type="entry name" value="MATCAP"/>
</dbReference>
<comment type="caution">
    <text evidence="6">The sequence shown here is derived from an EMBL/GenBank/DDBJ whole genome shotgun (WGS) entry which is preliminary data.</text>
</comment>
<dbReference type="EMBL" id="CAJNDS010000990">
    <property type="protein sequence ID" value="CAE7242780.1"/>
    <property type="molecule type" value="Genomic_DNA"/>
</dbReference>
<evidence type="ECO:0000313" key="6">
    <source>
        <dbReference type="EMBL" id="CAE7242780.1"/>
    </source>
</evidence>
<evidence type="ECO:0000313" key="7">
    <source>
        <dbReference type="Proteomes" id="UP000604046"/>
    </source>
</evidence>
<accession>A0A812LB05</accession>
<dbReference type="OrthoDB" id="449345at2759"/>
<dbReference type="AlphaFoldDB" id="A0A812LB05"/>
<dbReference type="PANTHER" id="PTHR31817">
    <property type="match status" value="1"/>
</dbReference>
<dbReference type="Proteomes" id="UP000604046">
    <property type="component" value="Unassembled WGS sequence"/>
</dbReference>
<reference evidence="6" key="1">
    <citation type="submission" date="2021-02" db="EMBL/GenBank/DDBJ databases">
        <authorList>
            <person name="Dougan E. K."/>
            <person name="Rhodes N."/>
            <person name="Thang M."/>
            <person name="Chan C."/>
        </authorList>
    </citation>
    <scope>NUCLEOTIDE SEQUENCE</scope>
</reference>
<proteinExistence type="predicted"/>